<feature type="compositionally biased region" description="Acidic residues" evidence="1">
    <location>
        <begin position="121"/>
        <end position="136"/>
    </location>
</feature>
<feature type="compositionally biased region" description="Basic and acidic residues" evidence="1">
    <location>
        <begin position="14"/>
        <end position="26"/>
    </location>
</feature>
<organism evidence="3 4">
    <name type="scientific">Ectocarpus siliculosus</name>
    <name type="common">Brown alga</name>
    <name type="synonym">Conferva siliculosa</name>
    <dbReference type="NCBI Taxonomy" id="2880"/>
    <lineage>
        <taxon>Eukaryota</taxon>
        <taxon>Sar</taxon>
        <taxon>Stramenopiles</taxon>
        <taxon>Ochrophyta</taxon>
        <taxon>PX clade</taxon>
        <taxon>Phaeophyceae</taxon>
        <taxon>Ectocarpales</taxon>
        <taxon>Ectocarpaceae</taxon>
        <taxon>Ectocarpus</taxon>
    </lineage>
</organism>
<gene>
    <name evidence="3" type="ORF">Esi_0413_0004</name>
</gene>
<feature type="compositionally biased region" description="Gly residues" evidence="1">
    <location>
        <begin position="137"/>
        <end position="159"/>
    </location>
</feature>
<evidence type="ECO:0000256" key="1">
    <source>
        <dbReference type="SAM" id="MobiDB-lite"/>
    </source>
</evidence>
<accession>D7G0M3</accession>
<dbReference type="Pfam" id="PF10338">
    <property type="entry name" value="YBL028C_N"/>
    <property type="match status" value="1"/>
</dbReference>
<feature type="region of interest" description="Disordered" evidence="1">
    <location>
        <begin position="1"/>
        <end position="30"/>
    </location>
</feature>
<protein>
    <recommendedName>
        <fullName evidence="2">DUF2423 domain-containing protein</fullName>
    </recommendedName>
</protein>
<evidence type="ECO:0000259" key="2">
    <source>
        <dbReference type="Pfam" id="PF10338"/>
    </source>
</evidence>
<evidence type="ECO:0000313" key="4">
    <source>
        <dbReference type="Proteomes" id="UP000002630"/>
    </source>
</evidence>
<dbReference type="Proteomes" id="UP000002630">
    <property type="component" value="Linkage Group LG18"/>
</dbReference>
<dbReference type="AlphaFoldDB" id="D7G0M3"/>
<dbReference type="InterPro" id="IPR019434">
    <property type="entry name" value="DUF2423"/>
</dbReference>
<evidence type="ECO:0000313" key="3">
    <source>
        <dbReference type="EMBL" id="CBJ33052.1"/>
    </source>
</evidence>
<proteinExistence type="predicted"/>
<dbReference type="EMBL" id="FN649743">
    <property type="protein sequence ID" value="CBJ33052.1"/>
    <property type="molecule type" value="Genomic_DNA"/>
</dbReference>
<sequence length="200" mass="20823">MAKSIRSKVKKRNRTEMRKNVGDPHQRKLQARCTAKIQKSVAFSAGESVTKLKGMLTAAQAANPPSKEVSKSGFSFRHPDAPPLFDDDNDEATAPAPSPSRNARGRTRGRARSLSDAEASMVDEDTAMGDAGEEDAGGGPAGGGGGDGVSGGAKGGEGGRNTASELDDLEAGHDPCVCCGKPDMPWVEWASRVCNLPDVT</sequence>
<reference evidence="3 4" key="1">
    <citation type="journal article" date="2010" name="Nature">
        <title>The Ectocarpus genome and the independent evolution of multicellularity in brown algae.</title>
        <authorList>
            <person name="Cock J.M."/>
            <person name="Sterck L."/>
            <person name="Rouze P."/>
            <person name="Scornet D."/>
            <person name="Allen A.E."/>
            <person name="Amoutzias G."/>
            <person name="Anthouard V."/>
            <person name="Artiguenave F."/>
            <person name="Aury J.M."/>
            <person name="Badger J.H."/>
            <person name="Beszteri B."/>
            <person name="Billiau K."/>
            <person name="Bonnet E."/>
            <person name="Bothwell J.H."/>
            <person name="Bowler C."/>
            <person name="Boyen C."/>
            <person name="Brownlee C."/>
            <person name="Carrano C.J."/>
            <person name="Charrier B."/>
            <person name="Cho G.Y."/>
            <person name="Coelho S.M."/>
            <person name="Collen J."/>
            <person name="Corre E."/>
            <person name="Da Silva C."/>
            <person name="Delage L."/>
            <person name="Delaroque N."/>
            <person name="Dittami S.M."/>
            <person name="Doulbeau S."/>
            <person name="Elias M."/>
            <person name="Farnham G."/>
            <person name="Gachon C.M."/>
            <person name="Gschloessl B."/>
            <person name="Heesch S."/>
            <person name="Jabbari K."/>
            <person name="Jubin C."/>
            <person name="Kawai H."/>
            <person name="Kimura K."/>
            <person name="Kloareg B."/>
            <person name="Kupper F.C."/>
            <person name="Lang D."/>
            <person name="Le Bail A."/>
            <person name="Leblanc C."/>
            <person name="Lerouge P."/>
            <person name="Lohr M."/>
            <person name="Lopez P.J."/>
            <person name="Martens C."/>
            <person name="Maumus F."/>
            <person name="Michel G."/>
            <person name="Miranda-Saavedra D."/>
            <person name="Morales J."/>
            <person name="Moreau H."/>
            <person name="Motomura T."/>
            <person name="Nagasato C."/>
            <person name="Napoli C.A."/>
            <person name="Nelson D.R."/>
            <person name="Nyvall-Collen P."/>
            <person name="Peters A.F."/>
            <person name="Pommier C."/>
            <person name="Potin P."/>
            <person name="Poulain J."/>
            <person name="Quesneville H."/>
            <person name="Read B."/>
            <person name="Rensing S.A."/>
            <person name="Ritter A."/>
            <person name="Rousvoal S."/>
            <person name="Samanta M."/>
            <person name="Samson G."/>
            <person name="Schroeder D.C."/>
            <person name="Segurens B."/>
            <person name="Strittmatter M."/>
            <person name="Tonon T."/>
            <person name="Tregear J.W."/>
            <person name="Valentin K."/>
            <person name="von Dassow P."/>
            <person name="Yamagishi T."/>
            <person name="Van de Peer Y."/>
            <person name="Wincker P."/>
        </authorList>
    </citation>
    <scope>NUCLEOTIDE SEQUENCE [LARGE SCALE GENOMIC DNA]</scope>
    <source>
        <strain evidence="4">Ec32 / CCAP1310/4</strain>
    </source>
</reference>
<dbReference type="InParanoid" id="D7G0M3"/>
<name>D7G0M3_ECTSI</name>
<feature type="domain" description="DUF2423" evidence="2">
    <location>
        <begin position="1"/>
        <end position="40"/>
    </location>
</feature>
<dbReference type="EMBL" id="FN648612">
    <property type="protein sequence ID" value="CBJ33052.1"/>
    <property type="molecule type" value="Genomic_DNA"/>
</dbReference>
<feature type="region of interest" description="Disordered" evidence="1">
    <location>
        <begin position="57"/>
        <end position="167"/>
    </location>
</feature>
<feature type="compositionally biased region" description="Basic residues" evidence="1">
    <location>
        <begin position="1"/>
        <end position="13"/>
    </location>
</feature>
<dbReference type="OrthoDB" id="73576at2759"/>
<keyword evidence="4" id="KW-1185">Reference proteome</keyword>